<dbReference type="STRING" id="400727.A0A2T7NPK5"/>
<keyword evidence="5" id="KW-0399">Innate immunity</keyword>
<accession>A0A2T7NPK5</accession>
<keyword evidence="6 9" id="KW-0732">Signal</keyword>
<dbReference type="GO" id="GO:0005576">
    <property type="term" value="C:extracellular region"/>
    <property type="evidence" value="ECO:0007669"/>
    <property type="project" value="UniProtKB-SubCell"/>
</dbReference>
<dbReference type="GO" id="GO:0045087">
    <property type="term" value="P:innate immune response"/>
    <property type="evidence" value="ECO:0007669"/>
    <property type="project" value="UniProtKB-KW"/>
</dbReference>
<dbReference type="InterPro" id="IPR002861">
    <property type="entry name" value="Reeler_dom"/>
</dbReference>
<reference evidence="11 12" key="1">
    <citation type="submission" date="2018-04" db="EMBL/GenBank/DDBJ databases">
        <title>The genome of golden apple snail Pomacea canaliculata provides insight into stress tolerance and invasive adaptation.</title>
        <authorList>
            <person name="Liu C."/>
            <person name="Liu B."/>
            <person name="Ren Y."/>
            <person name="Zhang Y."/>
            <person name="Wang H."/>
            <person name="Li S."/>
            <person name="Jiang F."/>
            <person name="Yin L."/>
            <person name="Zhang G."/>
            <person name="Qian W."/>
            <person name="Fan W."/>
        </authorList>
    </citation>
    <scope>NUCLEOTIDE SEQUENCE [LARGE SCALE GENOMIC DNA]</scope>
    <source>
        <strain evidence="11">SZHN2017</strain>
        <tissue evidence="11">Muscle</tissue>
    </source>
</reference>
<feature type="chain" id="PRO_5015661311" description="Reelin domain-containing protein" evidence="9">
    <location>
        <begin position="22"/>
        <end position="306"/>
    </location>
</feature>
<dbReference type="EMBL" id="PZQS01000010">
    <property type="protein sequence ID" value="PVD23105.1"/>
    <property type="molecule type" value="Genomic_DNA"/>
</dbReference>
<evidence type="ECO:0000256" key="2">
    <source>
        <dbReference type="ARBA" id="ARBA00008501"/>
    </source>
</evidence>
<name>A0A2T7NPK5_POMCA</name>
<dbReference type="CDD" id="cd08544">
    <property type="entry name" value="Reeler"/>
    <property type="match status" value="1"/>
</dbReference>
<evidence type="ECO:0000256" key="4">
    <source>
        <dbReference type="ARBA" id="ARBA00022529"/>
    </source>
</evidence>
<dbReference type="AlphaFoldDB" id="A0A2T7NPK5"/>
<comment type="similarity">
    <text evidence="2">Belongs to the insect defense protein family.</text>
</comment>
<dbReference type="InterPro" id="IPR051237">
    <property type="entry name" value="Ferric-chelate_Red/DefProt"/>
</dbReference>
<keyword evidence="7" id="KW-0391">Immunity</keyword>
<evidence type="ECO:0000313" key="12">
    <source>
        <dbReference type="Proteomes" id="UP000245119"/>
    </source>
</evidence>
<organism evidence="11 12">
    <name type="scientific">Pomacea canaliculata</name>
    <name type="common">Golden apple snail</name>
    <dbReference type="NCBI Taxonomy" id="400727"/>
    <lineage>
        <taxon>Eukaryota</taxon>
        <taxon>Metazoa</taxon>
        <taxon>Spiralia</taxon>
        <taxon>Lophotrochozoa</taxon>
        <taxon>Mollusca</taxon>
        <taxon>Gastropoda</taxon>
        <taxon>Caenogastropoda</taxon>
        <taxon>Architaenioglossa</taxon>
        <taxon>Ampullarioidea</taxon>
        <taxon>Ampullariidae</taxon>
        <taxon>Pomacea</taxon>
    </lineage>
</organism>
<gene>
    <name evidence="11" type="ORF">C0Q70_16367</name>
</gene>
<comment type="caution">
    <text evidence="11">The sequence shown here is derived from an EMBL/GenBank/DDBJ whole genome shotgun (WGS) entry which is preliminary data.</text>
</comment>
<evidence type="ECO:0000256" key="9">
    <source>
        <dbReference type="SAM" id="SignalP"/>
    </source>
</evidence>
<comment type="subcellular location">
    <subcellularLocation>
        <location evidence="1">Secreted</location>
    </subcellularLocation>
</comment>
<dbReference type="Proteomes" id="UP000245119">
    <property type="component" value="Linkage Group LG10"/>
</dbReference>
<protein>
    <recommendedName>
        <fullName evidence="10">Reelin domain-containing protein</fullName>
    </recommendedName>
</protein>
<evidence type="ECO:0000256" key="7">
    <source>
        <dbReference type="ARBA" id="ARBA00022859"/>
    </source>
</evidence>
<evidence type="ECO:0000256" key="3">
    <source>
        <dbReference type="ARBA" id="ARBA00022525"/>
    </source>
</evidence>
<keyword evidence="8" id="KW-0044">Antibiotic</keyword>
<dbReference type="PROSITE" id="PS51019">
    <property type="entry name" value="REELIN"/>
    <property type="match status" value="1"/>
</dbReference>
<dbReference type="GO" id="GO:0042742">
    <property type="term" value="P:defense response to bacterium"/>
    <property type="evidence" value="ECO:0007669"/>
    <property type="project" value="UniProtKB-KW"/>
</dbReference>
<evidence type="ECO:0000256" key="8">
    <source>
        <dbReference type="ARBA" id="ARBA00023022"/>
    </source>
</evidence>
<keyword evidence="4" id="KW-0929">Antimicrobial</keyword>
<evidence type="ECO:0000256" key="1">
    <source>
        <dbReference type="ARBA" id="ARBA00004613"/>
    </source>
</evidence>
<dbReference type="GO" id="GO:0016020">
    <property type="term" value="C:membrane"/>
    <property type="evidence" value="ECO:0007669"/>
    <property type="project" value="TreeGrafter"/>
</dbReference>
<feature type="domain" description="Reelin" evidence="10">
    <location>
        <begin position="8"/>
        <end position="184"/>
    </location>
</feature>
<dbReference type="InterPro" id="IPR042307">
    <property type="entry name" value="Reeler_sf"/>
</dbReference>
<keyword evidence="3" id="KW-0964">Secreted</keyword>
<evidence type="ECO:0000256" key="5">
    <source>
        <dbReference type="ARBA" id="ARBA00022588"/>
    </source>
</evidence>
<evidence type="ECO:0000313" key="11">
    <source>
        <dbReference type="EMBL" id="PVD23105.1"/>
    </source>
</evidence>
<keyword evidence="12" id="KW-1185">Reference proteome</keyword>
<feature type="signal peptide" evidence="9">
    <location>
        <begin position="1"/>
        <end position="21"/>
    </location>
</feature>
<dbReference type="PANTHER" id="PTHR45828">
    <property type="entry name" value="CYTOCHROME B561/FERRIC REDUCTASE TRANSMEMBRANE"/>
    <property type="match status" value="1"/>
</dbReference>
<proteinExistence type="inferred from homology"/>
<sequence>MQSWVVLLLAVLLSCCGPSLSYPVGPPTDACEDMFPIGHHADAHTTTPPYELVVSSTNLTSNTQYSGTVKSGQSTFFKGIFVQARLADNCNNVSPLGHFSISSNDSFLQLMQCSAANDAVSQKNDTVQTNKNFTWTSPSVIPGTVYFRATVVYNEKIFWTDVFSGFLLPSGAKLNPQYCPVQKTMHLSTTSFEESSDASIVAPARSDDDDHLRCLGQIPSDGVKLSCGHGNYSQDSAPEVWHLTTLTLPLPTPTFVPRFDYNFGKLCDSKARTRPRQSSACMTEVVISQNVPKEILSVDDLSEINH</sequence>
<dbReference type="PANTHER" id="PTHR45828:SF9">
    <property type="entry name" value="CELL WALL INTEGRITY AND STRESS RESPONSE COMPONENT 4-LIKE-RELATED"/>
    <property type="match status" value="1"/>
</dbReference>
<evidence type="ECO:0000259" key="10">
    <source>
        <dbReference type="PROSITE" id="PS51019"/>
    </source>
</evidence>
<evidence type="ECO:0000256" key="6">
    <source>
        <dbReference type="ARBA" id="ARBA00022729"/>
    </source>
</evidence>
<dbReference type="OrthoDB" id="6161269at2759"/>
<dbReference type="Pfam" id="PF02014">
    <property type="entry name" value="Reeler"/>
    <property type="match status" value="1"/>
</dbReference>
<dbReference type="Gene3D" id="2.60.40.4060">
    <property type="entry name" value="Reeler domain"/>
    <property type="match status" value="1"/>
</dbReference>